<organism evidence="10 11">
    <name type="scientific">Limnospira platensis NIES-46</name>
    <dbReference type="NCBI Taxonomy" id="1236695"/>
    <lineage>
        <taxon>Bacteria</taxon>
        <taxon>Bacillati</taxon>
        <taxon>Cyanobacteriota</taxon>
        <taxon>Cyanophyceae</taxon>
        <taxon>Oscillatoriophycideae</taxon>
        <taxon>Oscillatoriales</taxon>
        <taxon>Sirenicapillariaceae</taxon>
        <taxon>Limnospira</taxon>
    </lineage>
</organism>
<evidence type="ECO:0000256" key="6">
    <source>
        <dbReference type="ARBA" id="ARBA00022989"/>
    </source>
</evidence>
<keyword evidence="10" id="KW-0067">ATP-binding</keyword>
<feature type="transmembrane region" description="Helical" evidence="8">
    <location>
        <begin position="209"/>
        <end position="231"/>
    </location>
</feature>
<dbReference type="Proteomes" id="UP000326169">
    <property type="component" value="Unassembled WGS sequence"/>
</dbReference>
<dbReference type="PANTHER" id="PTHR43357:SF3">
    <property type="entry name" value="FE(3+)-TRANSPORT SYSTEM PERMEASE PROTEIN FBPB 2"/>
    <property type="match status" value="1"/>
</dbReference>
<sequence length="557" mass="61323">MTINLKQTLSSTSYLSTRRSHPPIFLVIMAAIVALGMALPLVYLVIRAMGIGLAPFIALISRPRTIQVFFNSIGMAFFVTLLSALIAIPLAFLIVRTNLPGRRFWSVVTTLPLAIPTYVGSFALLAFAGPRGSMIQILLEPFGVQRLPSIYGWAGVIIATTLFSYPYILLTVRSSLQGMDPAMEEVSRVLGYTPYQTFWRVTLPQLRPAIAAGSLLVSLYALQDFGTPALMRFESFTYVIFLQYRTSFDRSMAAALSLVLIALVGLILLLEYRARSRAAYYSRGSASQHQQPLIPLGRWTWLALGFCILITLFSLVMPLGVLFFWLGRGLRVGQNPIELITMMLPAAYNSIYSSGLAAIISTLFALPIAILAVRFPSRLTATLERTSYIGFGMPGIVVSLSLVFFGANYVPWLYQQLPMLIFAYLVLFIPQAVGTLRGSLLQVSPSLEESARILGRTPWQTLRQVTLPLVRPGVISGAMLIFLTSIKELPATLLLSPIGFRTLATQIWQATAESVAFTQASVAALMMLFVSTLATLIILSQERRIKNAQPSLTQLED</sequence>
<keyword evidence="10" id="KW-0547">Nucleotide-binding</keyword>
<feature type="transmembrane region" description="Helical" evidence="8">
    <location>
        <begin position="516"/>
        <end position="539"/>
    </location>
</feature>
<feature type="transmembrane region" description="Helical" evidence="8">
    <location>
        <begin position="24"/>
        <end position="46"/>
    </location>
</feature>
<evidence type="ECO:0000256" key="7">
    <source>
        <dbReference type="ARBA" id="ARBA00023136"/>
    </source>
</evidence>
<evidence type="ECO:0000256" key="2">
    <source>
        <dbReference type="ARBA" id="ARBA00022448"/>
    </source>
</evidence>
<evidence type="ECO:0000256" key="3">
    <source>
        <dbReference type="ARBA" id="ARBA00022475"/>
    </source>
</evidence>
<comment type="similarity">
    <text evidence="8">Belongs to the binding-protein-dependent transport system permease family.</text>
</comment>
<gene>
    <name evidence="10" type="ORF">NIES46_35730</name>
</gene>
<feature type="transmembrane region" description="Helical" evidence="8">
    <location>
        <begin position="421"/>
        <end position="444"/>
    </location>
</feature>
<evidence type="ECO:0000256" key="4">
    <source>
        <dbReference type="ARBA" id="ARBA00022519"/>
    </source>
</evidence>
<feature type="transmembrane region" description="Helical" evidence="8">
    <location>
        <begin position="301"/>
        <end position="326"/>
    </location>
</feature>
<feature type="transmembrane region" description="Helical" evidence="8">
    <location>
        <begin position="150"/>
        <end position="170"/>
    </location>
</feature>
<dbReference type="Gene3D" id="1.10.3720.10">
    <property type="entry name" value="MetI-like"/>
    <property type="match status" value="2"/>
</dbReference>
<evidence type="ECO:0000313" key="11">
    <source>
        <dbReference type="Proteomes" id="UP000326169"/>
    </source>
</evidence>
<dbReference type="SUPFAM" id="SSF161098">
    <property type="entry name" value="MetI-like"/>
    <property type="match status" value="2"/>
</dbReference>
<comment type="caution">
    <text evidence="10">The sequence shown here is derived from an EMBL/GenBank/DDBJ whole genome shotgun (WGS) entry which is preliminary data.</text>
</comment>
<keyword evidence="5 8" id="KW-0812">Transmembrane</keyword>
<keyword evidence="11" id="KW-1185">Reference proteome</keyword>
<dbReference type="GeneID" id="301684354"/>
<dbReference type="EMBL" id="BIMW01000134">
    <property type="protein sequence ID" value="GCE95508.1"/>
    <property type="molecule type" value="Genomic_DNA"/>
</dbReference>
<dbReference type="InterPro" id="IPR000515">
    <property type="entry name" value="MetI-like"/>
</dbReference>
<dbReference type="RefSeq" id="WP_006619958.1">
    <property type="nucleotide sequence ID" value="NZ_BIMW01000134.1"/>
</dbReference>
<keyword evidence="7 8" id="KW-0472">Membrane</keyword>
<dbReference type="PANTHER" id="PTHR43357">
    <property type="entry name" value="INNER MEMBRANE ABC TRANSPORTER PERMEASE PROTEIN YDCV"/>
    <property type="match status" value="1"/>
</dbReference>
<proteinExistence type="inferred from homology"/>
<keyword evidence="6 8" id="KW-1133">Transmembrane helix</keyword>
<feature type="domain" description="ABC transmembrane type-1" evidence="9">
    <location>
        <begin position="347"/>
        <end position="538"/>
    </location>
</feature>
<dbReference type="CDD" id="cd06261">
    <property type="entry name" value="TM_PBP2"/>
    <property type="match status" value="2"/>
</dbReference>
<accession>A0A5M3TC79</accession>
<keyword evidence="3" id="KW-1003">Cell membrane</keyword>
<feature type="transmembrane region" description="Helical" evidence="8">
    <location>
        <begin position="251"/>
        <end position="270"/>
    </location>
</feature>
<feature type="transmembrane region" description="Helical" evidence="8">
    <location>
        <begin position="66"/>
        <end position="95"/>
    </location>
</feature>
<evidence type="ECO:0000256" key="5">
    <source>
        <dbReference type="ARBA" id="ARBA00022692"/>
    </source>
</evidence>
<feature type="transmembrane region" description="Helical" evidence="8">
    <location>
        <begin position="387"/>
        <end position="409"/>
    </location>
</feature>
<feature type="transmembrane region" description="Helical" evidence="8">
    <location>
        <begin position="465"/>
        <end position="486"/>
    </location>
</feature>
<protein>
    <submittedName>
        <fullName evidence="10">ABC transporter ATP-binding protein</fullName>
    </submittedName>
</protein>
<keyword evidence="2 8" id="KW-0813">Transport</keyword>
<comment type="subcellular location">
    <subcellularLocation>
        <location evidence="1">Cell inner membrane</location>
        <topology evidence="1">Multi-pass membrane protein</topology>
    </subcellularLocation>
    <subcellularLocation>
        <location evidence="8">Cell membrane</location>
        <topology evidence="8">Multi-pass membrane protein</topology>
    </subcellularLocation>
</comment>
<feature type="domain" description="ABC transmembrane type-1" evidence="9">
    <location>
        <begin position="69"/>
        <end position="269"/>
    </location>
</feature>
<dbReference type="PROSITE" id="PS50928">
    <property type="entry name" value="ABC_TM1"/>
    <property type="match status" value="2"/>
</dbReference>
<evidence type="ECO:0000313" key="10">
    <source>
        <dbReference type="EMBL" id="GCE95508.1"/>
    </source>
</evidence>
<evidence type="ECO:0000256" key="1">
    <source>
        <dbReference type="ARBA" id="ARBA00004429"/>
    </source>
</evidence>
<keyword evidence="4" id="KW-0997">Cell inner membrane</keyword>
<name>A0A5M3TC79_LIMPL</name>
<dbReference type="InterPro" id="IPR035906">
    <property type="entry name" value="MetI-like_sf"/>
</dbReference>
<dbReference type="GO" id="GO:0005524">
    <property type="term" value="F:ATP binding"/>
    <property type="evidence" value="ECO:0007669"/>
    <property type="project" value="UniProtKB-KW"/>
</dbReference>
<feature type="transmembrane region" description="Helical" evidence="8">
    <location>
        <begin position="351"/>
        <end position="375"/>
    </location>
</feature>
<reference evidence="10 11" key="1">
    <citation type="journal article" date="2019" name="J Genomics">
        <title>The Draft Genome of a Hydrogen-producing Cyanobacterium, Arthrospira platensis NIES-46.</title>
        <authorList>
            <person name="Suzuki S."/>
            <person name="Yamaguchi H."/>
            <person name="Kawachi M."/>
        </authorList>
    </citation>
    <scope>NUCLEOTIDE SEQUENCE [LARGE SCALE GENOMIC DNA]</scope>
    <source>
        <strain evidence="10 11">NIES-46</strain>
    </source>
</reference>
<feature type="transmembrane region" description="Helical" evidence="8">
    <location>
        <begin position="107"/>
        <end position="130"/>
    </location>
</feature>
<evidence type="ECO:0000259" key="9">
    <source>
        <dbReference type="PROSITE" id="PS50928"/>
    </source>
</evidence>
<dbReference type="Pfam" id="PF00528">
    <property type="entry name" value="BPD_transp_1"/>
    <property type="match status" value="2"/>
</dbReference>
<evidence type="ECO:0000256" key="8">
    <source>
        <dbReference type="RuleBase" id="RU363032"/>
    </source>
</evidence>